<keyword evidence="2" id="KW-0012">Acyltransferase</keyword>
<accession>A0A3M0G004</accession>
<evidence type="ECO:0000259" key="3">
    <source>
        <dbReference type="PROSITE" id="PS51186"/>
    </source>
</evidence>
<dbReference type="CDD" id="cd04301">
    <property type="entry name" value="NAT_SF"/>
    <property type="match status" value="1"/>
</dbReference>
<proteinExistence type="predicted"/>
<organism evidence="4 5">
    <name type="scientific">Corynebacterium macginleyi</name>
    <dbReference type="NCBI Taxonomy" id="38290"/>
    <lineage>
        <taxon>Bacteria</taxon>
        <taxon>Bacillati</taxon>
        <taxon>Actinomycetota</taxon>
        <taxon>Actinomycetes</taxon>
        <taxon>Mycobacteriales</taxon>
        <taxon>Corynebacteriaceae</taxon>
        <taxon>Corynebacterium</taxon>
    </lineage>
</organism>
<name>A0A3M0G004_9CORY</name>
<comment type="caution">
    <text evidence="4">The sequence shown here is derived from an EMBL/GenBank/DDBJ whole genome shotgun (WGS) entry which is preliminary data.</text>
</comment>
<keyword evidence="1 4" id="KW-0808">Transferase</keyword>
<dbReference type="PANTHER" id="PTHR43877">
    <property type="entry name" value="AMINOALKYLPHOSPHONATE N-ACETYLTRANSFERASE-RELATED-RELATED"/>
    <property type="match status" value="1"/>
</dbReference>
<protein>
    <submittedName>
        <fullName evidence="4">N-acetyltransferase</fullName>
    </submittedName>
</protein>
<dbReference type="InterPro" id="IPR050832">
    <property type="entry name" value="Bact_Acetyltransf"/>
</dbReference>
<gene>
    <name evidence="4" type="ORF">D9543_08425</name>
</gene>
<dbReference type="SUPFAM" id="SSF55729">
    <property type="entry name" value="Acyl-CoA N-acyltransferases (Nat)"/>
    <property type="match status" value="1"/>
</dbReference>
<evidence type="ECO:0000313" key="4">
    <source>
        <dbReference type="EMBL" id="RMB58075.1"/>
    </source>
</evidence>
<dbReference type="InterPro" id="IPR016181">
    <property type="entry name" value="Acyl_CoA_acyltransferase"/>
</dbReference>
<dbReference type="EMBL" id="REGC01000011">
    <property type="protein sequence ID" value="RMB58075.1"/>
    <property type="molecule type" value="Genomic_DNA"/>
</dbReference>
<dbReference type="Gene3D" id="3.40.630.30">
    <property type="match status" value="1"/>
</dbReference>
<dbReference type="PROSITE" id="PS51186">
    <property type="entry name" value="GNAT"/>
    <property type="match status" value="1"/>
</dbReference>
<dbReference type="RefSeq" id="WP_121928006.1">
    <property type="nucleotide sequence ID" value="NZ_JBAHVG010000011.1"/>
</dbReference>
<dbReference type="Pfam" id="PF00583">
    <property type="entry name" value="Acetyltransf_1"/>
    <property type="match status" value="1"/>
</dbReference>
<evidence type="ECO:0000256" key="2">
    <source>
        <dbReference type="ARBA" id="ARBA00023315"/>
    </source>
</evidence>
<feature type="domain" description="N-acetyltransferase" evidence="3">
    <location>
        <begin position="1"/>
        <end position="157"/>
    </location>
</feature>
<sequence length="157" mass="17443">MEICATKESDRTYIARLNFLTDTFGDERGELSSSFAEDFSFYVENWEPNQGGFIAWEDLVPAGGVWLNWGTEDNHGYGFIEPAIPELAIAVEGRYAGQGIATALMDAAISLTRTLKAPGMSLAVHPDNPRAQGLYERLGFEHVGVYAEHYIMVKRFS</sequence>
<dbReference type="GO" id="GO:0016747">
    <property type="term" value="F:acyltransferase activity, transferring groups other than amino-acyl groups"/>
    <property type="evidence" value="ECO:0007669"/>
    <property type="project" value="InterPro"/>
</dbReference>
<evidence type="ECO:0000313" key="5">
    <source>
        <dbReference type="Proteomes" id="UP000270649"/>
    </source>
</evidence>
<reference evidence="4 5" key="1">
    <citation type="submission" date="2018-10" db="EMBL/GenBank/DDBJ databases">
        <title>Corynebacterium macginleyi genome sequencing and assembly of the type strain and two clinical samples.</title>
        <authorList>
            <person name="Bernier A.-M."/>
            <person name="Bernard K."/>
        </authorList>
    </citation>
    <scope>NUCLEOTIDE SEQUENCE [LARGE SCALE GENOMIC DNA]</scope>
    <source>
        <strain evidence="4 5">NML 120205</strain>
    </source>
</reference>
<dbReference type="Proteomes" id="UP000270649">
    <property type="component" value="Unassembled WGS sequence"/>
</dbReference>
<dbReference type="AlphaFoldDB" id="A0A3M0G004"/>
<dbReference type="InterPro" id="IPR000182">
    <property type="entry name" value="GNAT_dom"/>
</dbReference>
<evidence type="ECO:0000256" key="1">
    <source>
        <dbReference type="ARBA" id="ARBA00022679"/>
    </source>
</evidence>